<dbReference type="Proteomes" id="UP001194580">
    <property type="component" value="Unassembled WGS sequence"/>
</dbReference>
<feature type="transmembrane region" description="Helical" evidence="10">
    <location>
        <begin position="165"/>
        <end position="187"/>
    </location>
</feature>
<dbReference type="GO" id="GO:0015031">
    <property type="term" value="P:protein transport"/>
    <property type="evidence" value="ECO:0007669"/>
    <property type="project" value="UniProtKB-KW"/>
</dbReference>
<feature type="transmembrane region" description="Helical" evidence="10">
    <location>
        <begin position="696"/>
        <end position="717"/>
    </location>
</feature>
<dbReference type="AlphaFoldDB" id="A0AAD4DGC5"/>
<dbReference type="NCBIfam" id="TIGR00727">
    <property type="entry name" value="ISP4_OPT"/>
    <property type="match status" value="1"/>
</dbReference>
<dbReference type="PANTHER" id="PTHR22601">
    <property type="entry name" value="ISP4 LIKE PROTEIN"/>
    <property type="match status" value="1"/>
</dbReference>
<dbReference type="GO" id="GO:0035673">
    <property type="term" value="F:oligopeptide transmembrane transporter activity"/>
    <property type="evidence" value="ECO:0007669"/>
    <property type="project" value="InterPro"/>
</dbReference>
<dbReference type="InterPro" id="IPR004648">
    <property type="entry name" value="Oligpept_transpt"/>
</dbReference>
<accession>A0AAD4DGC5</accession>
<organism evidence="11 12">
    <name type="scientific">Linnemannia exigua</name>
    <dbReference type="NCBI Taxonomy" id="604196"/>
    <lineage>
        <taxon>Eukaryota</taxon>
        <taxon>Fungi</taxon>
        <taxon>Fungi incertae sedis</taxon>
        <taxon>Mucoromycota</taxon>
        <taxon>Mortierellomycotina</taxon>
        <taxon>Mortierellomycetes</taxon>
        <taxon>Mortierellales</taxon>
        <taxon>Mortierellaceae</taxon>
        <taxon>Linnemannia</taxon>
    </lineage>
</organism>
<keyword evidence="6" id="KW-0653">Protein transport</keyword>
<evidence type="ECO:0000256" key="4">
    <source>
        <dbReference type="ARBA" id="ARBA00022692"/>
    </source>
</evidence>
<feature type="transmembrane region" description="Helical" evidence="10">
    <location>
        <begin position="437"/>
        <end position="457"/>
    </location>
</feature>
<feature type="transmembrane region" description="Helical" evidence="10">
    <location>
        <begin position="133"/>
        <end position="153"/>
    </location>
</feature>
<evidence type="ECO:0000256" key="1">
    <source>
        <dbReference type="ARBA" id="ARBA00004141"/>
    </source>
</evidence>
<dbReference type="InterPro" id="IPR004813">
    <property type="entry name" value="OPT"/>
</dbReference>
<feature type="transmembrane region" description="Helical" evidence="10">
    <location>
        <begin position="311"/>
        <end position="332"/>
    </location>
</feature>
<reference evidence="11" key="1">
    <citation type="journal article" date="2020" name="Fungal Divers.">
        <title>Resolving the Mortierellaceae phylogeny through synthesis of multi-gene phylogenetics and phylogenomics.</title>
        <authorList>
            <person name="Vandepol N."/>
            <person name="Liber J."/>
            <person name="Desiro A."/>
            <person name="Na H."/>
            <person name="Kennedy M."/>
            <person name="Barry K."/>
            <person name="Grigoriev I.V."/>
            <person name="Miller A.N."/>
            <person name="O'Donnell K."/>
            <person name="Stajich J.E."/>
            <person name="Bonito G."/>
        </authorList>
    </citation>
    <scope>NUCLEOTIDE SEQUENCE</scope>
    <source>
        <strain evidence="11">NRRL 28262</strain>
    </source>
</reference>
<evidence type="ECO:0000256" key="10">
    <source>
        <dbReference type="SAM" id="Phobius"/>
    </source>
</evidence>
<keyword evidence="8 10" id="KW-0472">Membrane</keyword>
<feature type="transmembrane region" description="Helical" evidence="10">
    <location>
        <begin position="551"/>
        <end position="569"/>
    </location>
</feature>
<evidence type="ECO:0000256" key="8">
    <source>
        <dbReference type="ARBA" id="ARBA00023136"/>
    </source>
</evidence>
<dbReference type="NCBIfam" id="TIGR00728">
    <property type="entry name" value="OPT_sfam"/>
    <property type="match status" value="1"/>
</dbReference>
<comment type="subcellular location">
    <subcellularLocation>
        <location evidence="1">Membrane</location>
        <topology evidence="1">Multi-pass membrane protein</topology>
    </subcellularLocation>
</comment>
<evidence type="ECO:0000313" key="11">
    <source>
        <dbReference type="EMBL" id="KAG0277107.1"/>
    </source>
</evidence>
<feature type="region of interest" description="Disordered" evidence="9">
    <location>
        <begin position="1"/>
        <end position="20"/>
    </location>
</feature>
<evidence type="ECO:0000256" key="6">
    <source>
        <dbReference type="ARBA" id="ARBA00022927"/>
    </source>
</evidence>
<protein>
    <submittedName>
        <fullName evidence="11">Uncharacterized protein</fullName>
    </submittedName>
</protein>
<feature type="transmembrane region" description="Helical" evidence="10">
    <location>
        <begin position="381"/>
        <end position="403"/>
    </location>
</feature>
<evidence type="ECO:0000256" key="3">
    <source>
        <dbReference type="ARBA" id="ARBA00022448"/>
    </source>
</evidence>
<evidence type="ECO:0000313" key="12">
    <source>
        <dbReference type="Proteomes" id="UP001194580"/>
    </source>
</evidence>
<feature type="transmembrane region" description="Helical" evidence="10">
    <location>
        <begin position="618"/>
        <end position="637"/>
    </location>
</feature>
<feature type="transmembrane region" description="Helical" evidence="10">
    <location>
        <begin position="464"/>
        <end position="482"/>
    </location>
</feature>
<evidence type="ECO:0000256" key="2">
    <source>
        <dbReference type="ARBA" id="ARBA00008807"/>
    </source>
</evidence>
<feature type="transmembrane region" description="Helical" evidence="10">
    <location>
        <begin position="91"/>
        <end position="112"/>
    </location>
</feature>
<keyword evidence="3" id="KW-0813">Transport</keyword>
<comment type="similarity">
    <text evidence="2">Belongs to the oligopeptide OPT transporter family.</text>
</comment>
<feature type="transmembrane region" description="Helical" evidence="10">
    <location>
        <begin position="665"/>
        <end position="684"/>
    </location>
</feature>
<dbReference type="Pfam" id="PF03169">
    <property type="entry name" value="OPT"/>
    <property type="match status" value="1"/>
</dbReference>
<evidence type="ECO:0000256" key="9">
    <source>
        <dbReference type="SAM" id="MobiDB-lite"/>
    </source>
</evidence>
<evidence type="ECO:0000256" key="5">
    <source>
        <dbReference type="ARBA" id="ARBA00022856"/>
    </source>
</evidence>
<sequence>MADHHAVKDDNYPSEKTEFDLNEKATHADGDVTLKEEQENSPIEAVSAVVPITDDPSLIIITFRFWILSFIFTALGAVIQQYYFFRTVAGNYSIFFVNLVTYSLGKGMARLLPTNKITIGSYAMSLNPGPFNIKEHAMIGIAVSSGAGAAYAIDILSATDLFLGFRINAFGSLAMVITTQCVGYGMAGMLRKYLVYPASMVWWSNLVQVVFYNTMHNTDEFKRIRLVRGWTRMKFFWVVAACCFLYQLLPQWIAPVLIYFDWVCWIRPFDKNFWALFSSTSGTAGILSLSFDWSSIGGATMYLPLAAQLSAYGGMILNYWIILPIIWMNNILGAKAIGRPLSSKLYHEDGSPFNITKVLKADYSVDWDKYEAGPSANMAPLYALGFMTSFIALAGCCSHVAFFHGAELWRSWKRVVGDHDEDIHTKMMKVYPEVPQLWYAIFYVIMAIIACVVCELYGTQLPWWGLLLSLFVGWFLTLPIGVMNAVTGYGPGLNVITELICGYILPGKPIANMTFKCYGYMAMYQCNFLLSDLHLGHYMKIPPRSMFVGQLWGTLVGSVFNYLTMLLIIDSQREALTGRKPDPNGLWTGNRVQIFWGSGLIYGALGPAKMFSLTGKYWFVYIGFLIGFFIPAIQWALSKKFPKYPWAKINIAIIAQGMGNFSNGYAVGVVSSITAALVFQGYLFRYHNNWWKKYVYILSAALDTGAAFTGLVIFLFLGGGISPKMAVEIPSWWGNYRSDDLEKVNELNRPNYPYLDVNRCGAADPAMWIPGTTDL</sequence>
<dbReference type="GO" id="GO:0016020">
    <property type="term" value="C:membrane"/>
    <property type="evidence" value="ECO:0007669"/>
    <property type="project" value="UniProtKB-SubCell"/>
</dbReference>
<feature type="transmembrane region" description="Helical" evidence="10">
    <location>
        <begin position="235"/>
        <end position="260"/>
    </location>
</feature>
<gene>
    <name evidence="11" type="ORF">BGZ95_006507</name>
</gene>
<keyword evidence="4 10" id="KW-0812">Transmembrane</keyword>
<keyword evidence="7 10" id="KW-1133">Transmembrane helix</keyword>
<keyword evidence="5" id="KW-0571">Peptide transport</keyword>
<feature type="transmembrane region" description="Helical" evidence="10">
    <location>
        <begin position="194"/>
        <end position="215"/>
    </location>
</feature>
<keyword evidence="12" id="KW-1185">Reference proteome</keyword>
<evidence type="ECO:0000256" key="7">
    <source>
        <dbReference type="ARBA" id="ARBA00022989"/>
    </source>
</evidence>
<feature type="transmembrane region" description="Helical" evidence="10">
    <location>
        <begin position="65"/>
        <end position="85"/>
    </location>
</feature>
<name>A0AAD4DGC5_9FUNG</name>
<proteinExistence type="inferred from homology"/>
<dbReference type="EMBL" id="JAAAIL010000303">
    <property type="protein sequence ID" value="KAG0277107.1"/>
    <property type="molecule type" value="Genomic_DNA"/>
</dbReference>
<comment type="caution">
    <text evidence="11">The sequence shown here is derived from an EMBL/GenBank/DDBJ whole genome shotgun (WGS) entry which is preliminary data.</text>
</comment>
<feature type="transmembrane region" description="Helical" evidence="10">
    <location>
        <begin position="488"/>
        <end position="505"/>
    </location>
</feature>
<feature type="transmembrane region" description="Helical" evidence="10">
    <location>
        <begin position="272"/>
        <end position="291"/>
    </location>
</feature>